<dbReference type="GO" id="GO:0005634">
    <property type="term" value="C:nucleus"/>
    <property type="evidence" value="ECO:0007669"/>
    <property type="project" value="UniProtKB-SubCell"/>
</dbReference>
<evidence type="ECO:0000256" key="5">
    <source>
        <dbReference type="ARBA" id="ARBA00022737"/>
    </source>
</evidence>
<reference evidence="15 16" key="1">
    <citation type="submission" date="2014-02" db="EMBL/GenBank/DDBJ databases">
        <title>Single nucleus genome sequencing reveals high similarity among nuclei of an endomycorrhizal fungus.</title>
        <authorList>
            <person name="Lin K."/>
            <person name="Geurts R."/>
            <person name="Zhang Z."/>
            <person name="Limpens E."/>
            <person name="Saunders D.G."/>
            <person name="Mu D."/>
            <person name="Pang E."/>
            <person name="Cao H."/>
            <person name="Cha H."/>
            <person name="Lin T."/>
            <person name="Zhou Q."/>
            <person name="Shang Y."/>
            <person name="Li Y."/>
            <person name="Ivanov S."/>
            <person name="Sharma T."/>
            <person name="Velzen R.V."/>
            <person name="Ruijter N.D."/>
            <person name="Aanen D.K."/>
            <person name="Win J."/>
            <person name="Kamoun S."/>
            <person name="Bisseling T."/>
            <person name="Huang S."/>
        </authorList>
    </citation>
    <scope>NUCLEOTIDE SEQUENCE [LARGE SCALE GENOMIC DNA]</scope>
    <source>
        <strain evidence="16">DAOM197198w</strain>
    </source>
</reference>
<dbReference type="PROSITE" id="PS00094">
    <property type="entry name" value="C5_MTASE_1"/>
    <property type="match status" value="1"/>
</dbReference>
<dbReference type="Gene3D" id="2.30.30.490">
    <property type="match status" value="2"/>
</dbReference>
<dbReference type="InterPro" id="IPR022702">
    <property type="entry name" value="Cytosine_MeTrfase1_RFD"/>
</dbReference>
<dbReference type="SMR" id="A0A015K1T3"/>
<evidence type="ECO:0000256" key="11">
    <source>
        <dbReference type="RuleBase" id="RU000416"/>
    </source>
</evidence>
<dbReference type="Proteomes" id="UP000022910">
    <property type="component" value="Unassembled WGS sequence"/>
</dbReference>
<dbReference type="Pfam" id="PF12047">
    <property type="entry name" value="DNMT1-RFD"/>
    <property type="match status" value="1"/>
</dbReference>
<dbReference type="PANTHER" id="PTHR10629">
    <property type="entry name" value="CYTOSINE-SPECIFIC METHYLTRANSFERASE"/>
    <property type="match status" value="1"/>
</dbReference>
<comment type="caution">
    <text evidence="15">The sequence shown here is derived from an EMBL/GenBank/DDBJ whole genome shotgun (WGS) entry which is preliminary data.</text>
</comment>
<dbReference type="GO" id="GO:0006346">
    <property type="term" value="P:DNA methylation-dependent constitutive heterochromatin formation"/>
    <property type="evidence" value="ECO:0007669"/>
    <property type="project" value="InterPro"/>
</dbReference>
<evidence type="ECO:0000256" key="10">
    <source>
        <dbReference type="PROSITE-ProRule" id="PRU01016"/>
    </source>
</evidence>
<dbReference type="GO" id="GO:0003682">
    <property type="term" value="F:chromatin binding"/>
    <property type="evidence" value="ECO:0007669"/>
    <property type="project" value="UniProtKB-UniRule"/>
</dbReference>
<feature type="region of interest" description="Disordered" evidence="13">
    <location>
        <begin position="146"/>
        <end position="165"/>
    </location>
</feature>
<feature type="active site" evidence="9 10">
    <location>
        <position position="979"/>
    </location>
</feature>
<keyword evidence="4 8" id="KW-0949">S-adenosyl-L-methionine</keyword>
<evidence type="ECO:0000256" key="1">
    <source>
        <dbReference type="ARBA" id="ARBA00004123"/>
    </source>
</evidence>
<evidence type="ECO:0000256" key="6">
    <source>
        <dbReference type="ARBA" id="ARBA00023125"/>
    </source>
</evidence>
<dbReference type="Gene3D" id="3.90.120.10">
    <property type="entry name" value="DNA Methylase, subunit A, domain 2"/>
    <property type="match status" value="2"/>
</dbReference>
<evidence type="ECO:0000259" key="14">
    <source>
        <dbReference type="PROSITE" id="PS51038"/>
    </source>
</evidence>
<dbReference type="EC" id="2.1.1.37" evidence="8"/>
<evidence type="ECO:0000256" key="12">
    <source>
        <dbReference type="RuleBase" id="RU000417"/>
    </source>
</evidence>
<keyword evidence="6 8" id="KW-0238">DNA-binding</keyword>
<dbReference type="NCBIfam" id="TIGR00675">
    <property type="entry name" value="dcm"/>
    <property type="match status" value="1"/>
</dbReference>
<evidence type="ECO:0000256" key="9">
    <source>
        <dbReference type="PIRSR" id="PIRSR037404-1"/>
    </source>
</evidence>
<accession>A0A015K1T3</accession>
<dbReference type="InterPro" id="IPR031303">
    <property type="entry name" value="C5_meth_CS"/>
</dbReference>
<comment type="catalytic activity">
    <reaction evidence="8 12">
        <text>a 2'-deoxycytidine in DNA + S-adenosyl-L-methionine = a 5-methyl-2'-deoxycytidine in DNA + S-adenosyl-L-homocysteine + H(+)</text>
        <dbReference type="Rhea" id="RHEA:13681"/>
        <dbReference type="Rhea" id="RHEA-COMP:11369"/>
        <dbReference type="Rhea" id="RHEA-COMP:11370"/>
        <dbReference type="ChEBI" id="CHEBI:15378"/>
        <dbReference type="ChEBI" id="CHEBI:57856"/>
        <dbReference type="ChEBI" id="CHEBI:59789"/>
        <dbReference type="ChEBI" id="CHEBI:85452"/>
        <dbReference type="ChEBI" id="CHEBI:85454"/>
        <dbReference type="EC" id="2.1.1.37"/>
    </reaction>
</comment>
<organism evidence="15 16">
    <name type="scientific">Rhizophagus irregularis (strain DAOM 197198w)</name>
    <name type="common">Glomus intraradices</name>
    <dbReference type="NCBI Taxonomy" id="1432141"/>
    <lineage>
        <taxon>Eukaryota</taxon>
        <taxon>Fungi</taxon>
        <taxon>Fungi incertae sedis</taxon>
        <taxon>Mucoromycota</taxon>
        <taxon>Glomeromycotina</taxon>
        <taxon>Glomeromycetes</taxon>
        <taxon>Glomerales</taxon>
        <taxon>Glomeraceae</taxon>
        <taxon>Rhizophagus</taxon>
    </lineage>
</organism>
<dbReference type="GO" id="GO:0003677">
    <property type="term" value="F:DNA binding"/>
    <property type="evidence" value="ECO:0007669"/>
    <property type="project" value="UniProtKB-KW"/>
</dbReference>
<dbReference type="PROSITE" id="PS00095">
    <property type="entry name" value="C5_MTASE_2"/>
    <property type="match status" value="1"/>
</dbReference>
<dbReference type="GO" id="GO:0003886">
    <property type="term" value="F:DNA (cytosine-5-)-methyltransferase activity"/>
    <property type="evidence" value="ECO:0007669"/>
    <property type="project" value="UniProtKB-UniRule"/>
</dbReference>
<dbReference type="PROSITE" id="PS51679">
    <property type="entry name" value="SAM_MT_C5"/>
    <property type="match status" value="1"/>
</dbReference>
<dbReference type="GO" id="GO:0032259">
    <property type="term" value="P:methylation"/>
    <property type="evidence" value="ECO:0007669"/>
    <property type="project" value="UniProtKB-KW"/>
</dbReference>
<evidence type="ECO:0000256" key="2">
    <source>
        <dbReference type="ARBA" id="ARBA00022603"/>
    </source>
</evidence>
<keyword evidence="3 8" id="KW-0808">Transferase</keyword>
<dbReference type="PRINTS" id="PR00105">
    <property type="entry name" value="C5METTRFRASE"/>
</dbReference>
<evidence type="ECO:0000256" key="7">
    <source>
        <dbReference type="ARBA" id="ARBA00023242"/>
    </source>
</evidence>
<keyword evidence="5" id="KW-0677">Repeat</keyword>
<dbReference type="Pfam" id="PF00145">
    <property type="entry name" value="DNA_methylase"/>
    <property type="match status" value="1"/>
</dbReference>
<dbReference type="SUPFAM" id="SSF53335">
    <property type="entry name" value="S-adenosyl-L-methionine-dependent methyltransferases"/>
    <property type="match status" value="1"/>
</dbReference>
<gene>
    <name evidence="15" type="ORF">RirG_058940</name>
</gene>
<keyword evidence="2 8" id="KW-0489">Methyltransferase</keyword>
<dbReference type="InterPro" id="IPR043151">
    <property type="entry name" value="BAH_sf"/>
</dbReference>
<dbReference type="OMA" id="KINDAEC"/>
<protein>
    <recommendedName>
        <fullName evidence="8">DNA (cytosine-5)-methyltransferase</fullName>
        <ecNumber evidence="8">2.1.1.37</ecNumber>
    </recommendedName>
</protein>
<proteinExistence type="inferred from homology"/>
<keyword evidence="16" id="KW-1185">Reference proteome</keyword>
<dbReference type="InterPro" id="IPR050390">
    <property type="entry name" value="C5-Methyltransferase"/>
</dbReference>
<feature type="compositionally biased region" description="Basic and acidic residues" evidence="13">
    <location>
        <begin position="154"/>
        <end position="165"/>
    </location>
</feature>
<feature type="domain" description="BAH" evidence="14">
    <location>
        <begin position="684"/>
        <end position="843"/>
    </location>
</feature>
<dbReference type="PIRSF" id="PIRSF037404">
    <property type="entry name" value="DNMT1"/>
    <property type="match status" value="1"/>
</dbReference>
<evidence type="ECO:0000313" key="15">
    <source>
        <dbReference type="EMBL" id="EXX73600.1"/>
    </source>
</evidence>
<dbReference type="GO" id="GO:0044027">
    <property type="term" value="P:negative regulation of gene expression via chromosomal CpG island methylation"/>
    <property type="evidence" value="ECO:0007669"/>
    <property type="project" value="TreeGrafter"/>
</dbReference>
<dbReference type="HOGENOM" id="CLU_008262_0_0_1"/>
<sequence length="1360" mass="156608">MSEFMNIDDQPELTEQYLNDVFPDIFKKFPNLDYESIRNAIEEADYDQEIAIEALSSNGDCSNSSSFSNIQDDDDMNVDEVTKQKQINDEINKIIDVSVKVVIEPSKYSTSGIDNGYTSSSSSSDDVFKPMRLRTSTIVKRKVEQDHIANSTAKDPKEKAEKKPDTVKGKTYFYEYREGEVEESESFELIGEDPVVNQGAGEEFNADKASLPCRKLEEFTIYDANRKNKLVSIEELDEEGRELHVSGIVKPIFVGQDDEDLYDEYDDDDGPVRVPDQYFRTSTIFYFQIEYSQDGQSEIWIRTQYAFYKLLNASEAYVPYFMPVFKKIRTANVIIEAIASNPEITYDQFLELLKQPPVASSSSSLSNVEITEKDILNNIDYIYQELETWVDEKEAFGVLLCPLLTSLQRLVGKKRKKPKYTHGDTDTVKTKRNVNPNLAVLQHQNPTCVTPFINNLTKGMFANKFVTIRHDNEIDHADKKIEAPVIKKPITHKVIWSGDQIAKSDEITYYNCAVVDGEEITVGDIVYVRNDDSDEPWFAKVMYMFEDSSRKKMFHSRFFNHGKAIFLEEFAGDREIFLLDNCTDNELETVMGKAKVKRLDIDEDESFDFEDEHFYFYRFWYDEKYATFEEALLHEDQNAVYNYCEEHETCHSCENFYAAEQKKEAKWIYQDSQDTPIGFTYNGVDYHHNDFVYIIPDEGSENVPYEIGQIVEILNDDEKTLVDYFEKKNKKKNKEKKRISKPVVCVRLLGRYDDLLKSKLSNKISETATYRDIIHDPREVKDCRRLFLKDDVKIIRNVNKLEGVCWVEHKDRINNLSVYKDEMDTFYIDCKTTKKHPNLSDLENMNADDIQLCVLCKEKRQNYQKDMSEFVEYLNIQQKKLKAMDIFSGCGGLTVGMDRTGIVETKWAIEFASSAALTFEINNPHAVAYNQCANLLLERAIAEHSRKEQLKPLQDFLGRNVPSMPAPGDVDFIYCGPPCQGFSGVNRYQKADDIKNSLVATALSYVDFYRPEFFLLENVRGMLSFRLGGKQDGNKILGGIKMGVIKFIIRSLTAMGYQTKFSVQQAGHHGVPQSRRRLFIWGVKRGSYLPNFPQPSTCFSKQGSINVLLPDGTSFTYNHRTNGYAPYPAVSVREAINDLPEFEFVNPHQVYPAEKEDKELQRPFRQIEVPERGWVGDIETEYGSEPLSEYQRQSRKDCARVYNHICRVFNKLTIERIVRIAMFPGADHSSLPEKLKPWCLSDPNSAASRHNGWKGLFGRLDFEGHFVTALTDINPMGKTGTVVHPNQRRLLTVRECARAQGFPDKFRFYSDRDDTKDMHRQIGNAVPPPLAYALGRLLVEAVFKKHMENKKLKGKGKLVV</sequence>
<dbReference type="InterPro" id="IPR001025">
    <property type="entry name" value="BAH_dom"/>
</dbReference>
<dbReference type="Pfam" id="PF01426">
    <property type="entry name" value="BAH"/>
    <property type="match status" value="1"/>
</dbReference>
<dbReference type="InterPro" id="IPR018117">
    <property type="entry name" value="C5_DNA_meth_AS"/>
</dbReference>
<comment type="similarity">
    <text evidence="8 10 11">Belongs to the class I-like SAM-binding methyltransferase superfamily. C5-methyltransferase family.</text>
</comment>
<evidence type="ECO:0000313" key="16">
    <source>
        <dbReference type="Proteomes" id="UP000022910"/>
    </source>
</evidence>
<evidence type="ECO:0000256" key="13">
    <source>
        <dbReference type="SAM" id="MobiDB-lite"/>
    </source>
</evidence>
<dbReference type="EMBL" id="JEMT01014238">
    <property type="protein sequence ID" value="EXX73600.1"/>
    <property type="molecule type" value="Genomic_DNA"/>
</dbReference>
<dbReference type="InterPro" id="IPR029063">
    <property type="entry name" value="SAM-dependent_MTases_sf"/>
</dbReference>
<dbReference type="SMART" id="SM00439">
    <property type="entry name" value="BAH"/>
    <property type="match status" value="2"/>
</dbReference>
<dbReference type="PROSITE" id="PS51038">
    <property type="entry name" value="BAH"/>
    <property type="match status" value="2"/>
</dbReference>
<evidence type="ECO:0000256" key="8">
    <source>
        <dbReference type="PIRNR" id="PIRNR037404"/>
    </source>
</evidence>
<evidence type="ECO:0000256" key="4">
    <source>
        <dbReference type="ARBA" id="ARBA00022691"/>
    </source>
</evidence>
<evidence type="ECO:0000256" key="3">
    <source>
        <dbReference type="ARBA" id="ARBA00022679"/>
    </source>
</evidence>
<dbReference type="CDD" id="cd14279">
    <property type="entry name" value="CUE"/>
    <property type="match status" value="1"/>
</dbReference>
<name>A0A015K1T3_RHIIW</name>
<keyword evidence="7 8" id="KW-0539">Nucleus</keyword>
<comment type="subcellular location">
    <subcellularLocation>
        <location evidence="1 8">Nucleus</location>
    </subcellularLocation>
</comment>
<dbReference type="PANTHER" id="PTHR10629:SF52">
    <property type="entry name" value="DNA (CYTOSINE-5)-METHYLTRANSFERASE 1"/>
    <property type="match status" value="1"/>
</dbReference>
<dbReference type="Gene3D" id="3.40.50.150">
    <property type="entry name" value="Vaccinia Virus protein VP39"/>
    <property type="match status" value="1"/>
</dbReference>
<dbReference type="InterPro" id="IPR001525">
    <property type="entry name" value="C5_MeTfrase"/>
</dbReference>
<feature type="domain" description="BAH" evidence="14">
    <location>
        <begin position="518"/>
        <end position="632"/>
    </location>
</feature>
<dbReference type="OrthoDB" id="5376140at2759"/>
<dbReference type="STRING" id="1432141.A0A015K1T3"/>